<comment type="caution">
    <text evidence="9">The sequence shown here is derived from an EMBL/GenBank/DDBJ whole genome shotgun (WGS) entry which is preliminary data.</text>
</comment>
<evidence type="ECO:0000256" key="8">
    <source>
        <dbReference type="SAM" id="Phobius"/>
    </source>
</evidence>
<keyword evidence="10" id="KW-1185">Reference proteome</keyword>
<reference evidence="9 10" key="1">
    <citation type="submission" date="2023-07" db="EMBL/GenBank/DDBJ databases">
        <title>Genomic Encyclopedia of Type Strains, Phase IV (KMG-IV): sequencing the most valuable type-strain genomes for metagenomic binning, comparative biology and taxonomic classification.</title>
        <authorList>
            <person name="Goeker M."/>
        </authorList>
    </citation>
    <scope>NUCLEOTIDE SEQUENCE [LARGE SCALE GENOMIC DNA]</scope>
    <source>
        <strain evidence="9 10">DSM 19092</strain>
    </source>
</reference>
<sequence length="173" mass="19913">MIKRFILLFAVFVIFVGESIFVDLIPHTFFPTDKIVVPRFLVLVIIAVTAYTTQSFGAFCGILFGFLYDVFYTEVIGIYTFAFPNLAFVTKFALKAFHHNIFVLVFLGLFSIALLEFYTYGLFLIINATTMGFHAFIYNRLFPTLMVNAVIFIMLIYPLKKLILSLQLEHIED</sequence>
<evidence type="ECO:0000313" key="10">
    <source>
        <dbReference type="Proteomes" id="UP001225646"/>
    </source>
</evidence>
<dbReference type="InterPro" id="IPR007227">
    <property type="entry name" value="Cell_shape_determining_MreD"/>
</dbReference>
<evidence type="ECO:0000256" key="6">
    <source>
        <dbReference type="ARBA" id="ARBA00022989"/>
    </source>
</evidence>
<keyword evidence="6 8" id="KW-1133">Transmembrane helix</keyword>
<name>A0ABT9VK77_9BACI</name>
<dbReference type="NCBIfam" id="TIGR03426">
    <property type="entry name" value="shape_MreD"/>
    <property type="match status" value="1"/>
</dbReference>
<evidence type="ECO:0000256" key="7">
    <source>
        <dbReference type="ARBA" id="ARBA00023136"/>
    </source>
</evidence>
<dbReference type="Proteomes" id="UP001225646">
    <property type="component" value="Unassembled WGS sequence"/>
</dbReference>
<dbReference type="Pfam" id="PF04093">
    <property type="entry name" value="MreD"/>
    <property type="match status" value="1"/>
</dbReference>
<dbReference type="RefSeq" id="WP_419151040.1">
    <property type="nucleotide sequence ID" value="NZ_JAUSTR010000001.1"/>
</dbReference>
<keyword evidence="7 8" id="KW-0472">Membrane</keyword>
<dbReference type="EMBL" id="JAUSTR010000001">
    <property type="protein sequence ID" value="MDQ0161190.1"/>
    <property type="molecule type" value="Genomic_DNA"/>
</dbReference>
<feature type="transmembrane region" description="Helical" evidence="8">
    <location>
        <begin position="70"/>
        <end position="89"/>
    </location>
</feature>
<accession>A0ABT9VK77</accession>
<evidence type="ECO:0000256" key="2">
    <source>
        <dbReference type="ARBA" id="ARBA00007776"/>
    </source>
</evidence>
<keyword evidence="3" id="KW-1003">Cell membrane</keyword>
<keyword evidence="4 8" id="KW-0812">Transmembrane</keyword>
<protein>
    <submittedName>
        <fullName evidence="9">Rod shape-determining protein MreD</fullName>
    </submittedName>
</protein>
<evidence type="ECO:0000256" key="3">
    <source>
        <dbReference type="ARBA" id="ARBA00022475"/>
    </source>
</evidence>
<evidence type="ECO:0000256" key="1">
    <source>
        <dbReference type="ARBA" id="ARBA00004651"/>
    </source>
</evidence>
<gene>
    <name evidence="9" type="ORF">J2S06_000260</name>
</gene>
<comment type="subcellular location">
    <subcellularLocation>
        <location evidence="1">Cell membrane</location>
        <topology evidence="1">Multi-pass membrane protein</topology>
    </subcellularLocation>
</comment>
<proteinExistence type="inferred from homology"/>
<evidence type="ECO:0000313" key="9">
    <source>
        <dbReference type="EMBL" id="MDQ0161190.1"/>
    </source>
</evidence>
<evidence type="ECO:0000256" key="5">
    <source>
        <dbReference type="ARBA" id="ARBA00022960"/>
    </source>
</evidence>
<evidence type="ECO:0000256" key="4">
    <source>
        <dbReference type="ARBA" id="ARBA00022692"/>
    </source>
</evidence>
<organism evidence="9 10">
    <name type="scientific">Aeribacillus alveayuensis</name>
    <dbReference type="NCBI Taxonomy" id="279215"/>
    <lineage>
        <taxon>Bacteria</taxon>
        <taxon>Bacillati</taxon>
        <taxon>Bacillota</taxon>
        <taxon>Bacilli</taxon>
        <taxon>Bacillales</taxon>
        <taxon>Bacillaceae</taxon>
        <taxon>Aeribacillus</taxon>
    </lineage>
</organism>
<feature type="transmembrane region" description="Helical" evidence="8">
    <location>
        <begin position="6"/>
        <end position="25"/>
    </location>
</feature>
<feature type="transmembrane region" description="Helical" evidence="8">
    <location>
        <begin position="137"/>
        <end position="157"/>
    </location>
</feature>
<keyword evidence="5" id="KW-0133">Cell shape</keyword>
<feature type="transmembrane region" description="Helical" evidence="8">
    <location>
        <begin position="101"/>
        <end position="125"/>
    </location>
</feature>
<comment type="similarity">
    <text evidence="2">Belongs to the MreD family.</text>
</comment>
<feature type="transmembrane region" description="Helical" evidence="8">
    <location>
        <begin position="37"/>
        <end position="64"/>
    </location>
</feature>